<sequence length="113" mass="13219">MSYTFDILGVSSVLTFFHYQEQNPHPLQGGKAYLGSLDCTLDGFLESAEQMPDKWAWEWDQMLSTIVNFWLKHEDSIRFWQEELHRAGQESLVIGRVANVNILRVELESLWEN</sequence>
<protein>
    <submittedName>
        <fullName evidence="1">Uncharacterized protein</fullName>
    </submittedName>
</protein>
<name>A0ABT3LA17_9CYAN</name>
<organism evidence="1 2">
    <name type="scientific">Spirulina subsalsa FACHB-351</name>
    <dbReference type="NCBI Taxonomy" id="234711"/>
    <lineage>
        <taxon>Bacteria</taxon>
        <taxon>Bacillati</taxon>
        <taxon>Cyanobacteriota</taxon>
        <taxon>Cyanophyceae</taxon>
        <taxon>Spirulinales</taxon>
        <taxon>Spirulinaceae</taxon>
        <taxon>Spirulina</taxon>
    </lineage>
</organism>
<evidence type="ECO:0000313" key="1">
    <source>
        <dbReference type="EMBL" id="MCW6037959.1"/>
    </source>
</evidence>
<comment type="caution">
    <text evidence="1">The sequence shown here is derived from an EMBL/GenBank/DDBJ whole genome shotgun (WGS) entry which is preliminary data.</text>
</comment>
<dbReference type="EMBL" id="JAIHOM010000099">
    <property type="protein sequence ID" value="MCW6037959.1"/>
    <property type="molecule type" value="Genomic_DNA"/>
</dbReference>
<accession>A0ABT3LA17</accession>
<keyword evidence="2" id="KW-1185">Reference proteome</keyword>
<dbReference type="RefSeq" id="WP_265265848.1">
    <property type="nucleotide sequence ID" value="NZ_JAIHOM010000099.1"/>
</dbReference>
<proteinExistence type="predicted"/>
<evidence type="ECO:0000313" key="2">
    <source>
        <dbReference type="Proteomes" id="UP001526426"/>
    </source>
</evidence>
<gene>
    <name evidence="1" type="ORF">K4A83_17005</name>
</gene>
<reference evidence="1 2" key="1">
    <citation type="submission" date="2021-08" db="EMBL/GenBank/DDBJ databases">
        <title>Draft genome sequence of Spirulina subsalsa with high tolerance to salinity and hype-accumulation of phycocyanin.</title>
        <authorList>
            <person name="Pei H."/>
            <person name="Jiang L."/>
        </authorList>
    </citation>
    <scope>NUCLEOTIDE SEQUENCE [LARGE SCALE GENOMIC DNA]</scope>
    <source>
        <strain evidence="1 2">FACHB-351</strain>
    </source>
</reference>
<dbReference type="Proteomes" id="UP001526426">
    <property type="component" value="Unassembled WGS sequence"/>
</dbReference>